<evidence type="ECO:0008006" key="2">
    <source>
        <dbReference type="Google" id="ProtNLM"/>
    </source>
</evidence>
<dbReference type="AlphaFoldDB" id="A0A6L2JQS1"/>
<organism evidence="1">
    <name type="scientific">Tanacetum cinerariifolium</name>
    <name type="common">Dalmatian daisy</name>
    <name type="synonym">Chrysanthemum cinerariifolium</name>
    <dbReference type="NCBI Taxonomy" id="118510"/>
    <lineage>
        <taxon>Eukaryota</taxon>
        <taxon>Viridiplantae</taxon>
        <taxon>Streptophyta</taxon>
        <taxon>Embryophyta</taxon>
        <taxon>Tracheophyta</taxon>
        <taxon>Spermatophyta</taxon>
        <taxon>Magnoliopsida</taxon>
        <taxon>eudicotyledons</taxon>
        <taxon>Gunneridae</taxon>
        <taxon>Pentapetalae</taxon>
        <taxon>asterids</taxon>
        <taxon>campanulids</taxon>
        <taxon>Asterales</taxon>
        <taxon>Asteraceae</taxon>
        <taxon>Asteroideae</taxon>
        <taxon>Anthemideae</taxon>
        <taxon>Anthemidinae</taxon>
        <taxon>Tanacetum</taxon>
    </lineage>
</organism>
<evidence type="ECO:0000313" key="1">
    <source>
        <dbReference type="EMBL" id="GEU39150.1"/>
    </source>
</evidence>
<comment type="caution">
    <text evidence="1">The sequence shown here is derived from an EMBL/GenBank/DDBJ whole genome shotgun (WGS) entry which is preliminary data.</text>
</comment>
<proteinExistence type="predicted"/>
<gene>
    <name evidence="1" type="ORF">Tci_011128</name>
</gene>
<dbReference type="EMBL" id="BKCJ010001138">
    <property type="protein sequence ID" value="GEU39150.1"/>
    <property type="molecule type" value="Genomic_DNA"/>
</dbReference>
<sequence length="311" mass="35666">MINIFNDSCEDFLEDLFATNHQSGNLTFSSLTDLTSPEVKDDIFDPEEGNVLIEKFLDLDSTKDLPPLIFTDELTLITFPARNDDLLFDIESDLKEIEYFLNHDPIKDMDSILEDSIDEDNLAGFNDNLVDTMTEMFTDEHALDYSSPPLYDEYDYDILKLISTLNMFMMIYLTPRERKSKRFFEVDILPSTDNEDKVFNPGILIQDNLFEVITHETIPDKNVKKLAISHASLILKDLDPPPLYELPFHKEVPRPIVPGLCWGEWGIVGRSGRVWWSGVEPREMVVWRVAGKLVVYSSSLKCGREKTGAVL</sequence>
<accession>A0A6L2JQS1</accession>
<protein>
    <recommendedName>
        <fullName evidence="2">Reverse transcriptase domain-containing protein</fullName>
    </recommendedName>
</protein>
<name>A0A6L2JQS1_TANCI</name>
<reference evidence="1" key="1">
    <citation type="journal article" date="2019" name="Sci. Rep.">
        <title>Draft genome of Tanacetum cinerariifolium, the natural source of mosquito coil.</title>
        <authorList>
            <person name="Yamashiro T."/>
            <person name="Shiraishi A."/>
            <person name="Satake H."/>
            <person name="Nakayama K."/>
        </authorList>
    </citation>
    <scope>NUCLEOTIDE SEQUENCE</scope>
</reference>